<feature type="domain" description="4Fe-4S ferredoxin-type" evidence="5">
    <location>
        <begin position="233"/>
        <end position="260"/>
    </location>
</feature>
<feature type="non-terminal residue" evidence="6">
    <location>
        <position position="304"/>
    </location>
</feature>
<comment type="caution">
    <text evidence="6">The sequence shown here is derived from an EMBL/GenBank/DDBJ whole genome shotgun (WGS) entry which is preliminary data.</text>
</comment>
<gene>
    <name evidence="6" type="ORF">S12H4_07955</name>
</gene>
<protein>
    <recommendedName>
        <fullName evidence="5">4Fe-4S ferredoxin-type domain-containing protein</fullName>
    </recommendedName>
</protein>
<keyword evidence="4" id="KW-0411">Iron-sulfur</keyword>
<dbReference type="GO" id="GO:0046872">
    <property type="term" value="F:metal ion binding"/>
    <property type="evidence" value="ECO:0007669"/>
    <property type="project" value="UniProtKB-KW"/>
</dbReference>
<evidence type="ECO:0000259" key="5">
    <source>
        <dbReference type="PROSITE" id="PS51379"/>
    </source>
</evidence>
<evidence type="ECO:0000256" key="1">
    <source>
        <dbReference type="ARBA" id="ARBA00022485"/>
    </source>
</evidence>
<dbReference type="PROSITE" id="PS00198">
    <property type="entry name" value="4FE4S_FER_1"/>
    <property type="match status" value="1"/>
</dbReference>
<keyword evidence="2" id="KW-0479">Metal-binding</keyword>
<evidence type="ECO:0000256" key="3">
    <source>
        <dbReference type="ARBA" id="ARBA00023004"/>
    </source>
</evidence>
<dbReference type="Gene3D" id="3.30.70.20">
    <property type="match status" value="2"/>
</dbReference>
<dbReference type="SUPFAM" id="SSF54862">
    <property type="entry name" value="4Fe-4S ferredoxins"/>
    <property type="match status" value="1"/>
</dbReference>
<evidence type="ECO:0000256" key="4">
    <source>
        <dbReference type="ARBA" id="ARBA00023014"/>
    </source>
</evidence>
<dbReference type="PANTHER" id="PTHR24960:SF83">
    <property type="entry name" value="4FE-4S FERREDOXIN-TYPE DOMAIN-CONTAINING PROTEIN"/>
    <property type="match status" value="1"/>
</dbReference>
<evidence type="ECO:0000313" key="6">
    <source>
        <dbReference type="EMBL" id="GAI62351.1"/>
    </source>
</evidence>
<dbReference type="EMBL" id="BARW01003011">
    <property type="protein sequence ID" value="GAI62351.1"/>
    <property type="molecule type" value="Genomic_DNA"/>
</dbReference>
<dbReference type="InterPro" id="IPR017896">
    <property type="entry name" value="4Fe4S_Fe-S-bd"/>
</dbReference>
<organism evidence="6">
    <name type="scientific">marine sediment metagenome</name>
    <dbReference type="NCBI Taxonomy" id="412755"/>
    <lineage>
        <taxon>unclassified sequences</taxon>
        <taxon>metagenomes</taxon>
        <taxon>ecological metagenomes</taxon>
    </lineage>
</organism>
<proteinExistence type="predicted"/>
<dbReference type="InterPro" id="IPR017900">
    <property type="entry name" value="4Fe4S_Fe_S_CS"/>
</dbReference>
<keyword evidence="1" id="KW-0004">4Fe-4S</keyword>
<name>X1R5M6_9ZZZZ</name>
<sequence>MTLPKDSNRVKSENYQTPKGRDLNKVFFASLRVKDAGFLEKIDKLLDTAGLTEIFGQNNLVALKLHFGEKGNTTFIRPLFIKRIARFIEKGGAKPFLFDTTTLYRGARANAVDHIKTAFENGFNIGYPIIIGDGLLGNEKRNVEINKKQIKKASIAQLVFSSDAIVSIAHFKCHLLSAFGGAIKNIAMGCASKEGKLKMHSSIVPYVDKAKCISCGVCVTYCPVEAINIVEVASIDKKKCIGCGSCISVCNEGAIKITWDIELKKFQERLAEYCYAVALLKKERIFYINFLINITPSCDCFPSS</sequence>
<keyword evidence="3" id="KW-0408">Iron</keyword>
<dbReference type="InterPro" id="IPR007160">
    <property type="entry name" value="DUF362"/>
</dbReference>
<reference evidence="6" key="1">
    <citation type="journal article" date="2014" name="Front. Microbiol.">
        <title>High frequency of phylogenetically diverse reductive dehalogenase-homologous genes in deep subseafloor sedimentary metagenomes.</title>
        <authorList>
            <person name="Kawai M."/>
            <person name="Futagami T."/>
            <person name="Toyoda A."/>
            <person name="Takaki Y."/>
            <person name="Nishi S."/>
            <person name="Hori S."/>
            <person name="Arai W."/>
            <person name="Tsubouchi T."/>
            <person name="Morono Y."/>
            <person name="Uchiyama I."/>
            <person name="Ito T."/>
            <person name="Fujiyama A."/>
            <person name="Inagaki F."/>
            <person name="Takami H."/>
        </authorList>
    </citation>
    <scope>NUCLEOTIDE SEQUENCE</scope>
    <source>
        <strain evidence="6">Expedition CK06-06</strain>
    </source>
</reference>
<dbReference type="InterPro" id="IPR050157">
    <property type="entry name" value="PSI_iron-sulfur_center"/>
</dbReference>
<dbReference type="AlphaFoldDB" id="X1R5M6"/>
<feature type="domain" description="4Fe-4S ferredoxin-type" evidence="5">
    <location>
        <begin position="203"/>
        <end position="232"/>
    </location>
</feature>
<dbReference type="Pfam" id="PF12838">
    <property type="entry name" value="Fer4_7"/>
    <property type="match status" value="1"/>
</dbReference>
<dbReference type="PROSITE" id="PS51379">
    <property type="entry name" value="4FE4S_FER_2"/>
    <property type="match status" value="2"/>
</dbReference>
<evidence type="ECO:0000256" key="2">
    <source>
        <dbReference type="ARBA" id="ARBA00022723"/>
    </source>
</evidence>
<accession>X1R5M6</accession>
<dbReference type="GO" id="GO:0051539">
    <property type="term" value="F:4 iron, 4 sulfur cluster binding"/>
    <property type="evidence" value="ECO:0007669"/>
    <property type="project" value="UniProtKB-KW"/>
</dbReference>
<dbReference type="Pfam" id="PF04015">
    <property type="entry name" value="DUF362"/>
    <property type="match status" value="1"/>
</dbReference>
<dbReference type="PANTHER" id="PTHR24960">
    <property type="entry name" value="PHOTOSYSTEM I IRON-SULFUR CENTER-RELATED"/>
    <property type="match status" value="1"/>
</dbReference>